<organism evidence="1 2">
    <name type="scientific">Ignatzschineria rhizosphaerae</name>
    <dbReference type="NCBI Taxonomy" id="2923279"/>
    <lineage>
        <taxon>Bacteria</taxon>
        <taxon>Pseudomonadati</taxon>
        <taxon>Pseudomonadota</taxon>
        <taxon>Gammaproteobacteria</taxon>
        <taxon>Cardiobacteriales</taxon>
        <taxon>Ignatzschineriaceae</taxon>
        <taxon>Ignatzschineria</taxon>
    </lineage>
</organism>
<gene>
    <name evidence="1" type="ORF">MMG00_02470</name>
</gene>
<dbReference type="EMBL" id="CP093379">
    <property type="protein sequence ID" value="UNM96739.1"/>
    <property type="molecule type" value="Genomic_DNA"/>
</dbReference>
<dbReference type="InterPro" id="IPR006498">
    <property type="entry name" value="Tail_tube"/>
</dbReference>
<proteinExistence type="predicted"/>
<name>A0ABY3X4U5_9GAMM</name>
<dbReference type="Proteomes" id="UP000829542">
    <property type="component" value="Chromosome"/>
</dbReference>
<dbReference type="RefSeq" id="WP_242150891.1">
    <property type="nucleotide sequence ID" value="NZ_CP093379.1"/>
</dbReference>
<reference evidence="1 2" key="1">
    <citation type="submission" date="2022-03" db="EMBL/GenBank/DDBJ databases">
        <title>Ignatzschineria rhizosphaerae HR5S32.</title>
        <authorList>
            <person name="Sun J.Q."/>
            <person name="Feng J.Y."/>
        </authorList>
    </citation>
    <scope>NUCLEOTIDE SEQUENCE [LARGE SCALE GENOMIC DNA]</scope>
    <source>
        <strain evidence="1 2">HR5S32</strain>
    </source>
</reference>
<sequence length="171" mass="18775">MSEQFPKVLKNFDMYIDGDSVGRETETVKLPSTTMKYETIETGVFSRPVDIPVGFENSMELEIATKGINFDLIVPQGCGLNSTTLQFKGFIEDPGTCDKISFTANFTGRFGTELDAMKKGEVTGATITFKAVTAEYIVNGASIYEERVLENVLIVNGKDLKAEENAAMGRM</sequence>
<evidence type="ECO:0000313" key="1">
    <source>
        <dbReference type="EMBL" id="UNM96739.1"/>
    </source>
</evidence>
<dbReference type="Pfam" id="PF04985">
    <property type="entry name" value="Phage_tube"/>
    <property type="match status" value="1"/>
</dbReference>
<accession>A0ABY3X4U5</accession>
<evidence type="ECO:0000313" key="2">
    <source>
        <dbReference type="Proteomes" id="UP000829542"/>
    </source>
</evidence>
<protein>
    <submittedName>
        <fullName evidence="1">Phage major tail tube protein</fullName>
    </submittedName>
</protein>
<keyword evidence="2" id="KW-1185">Reference proteome</keyword>